<proteinExistence type="predicted"/>
<accession>A0ABQ8P5M7</accession>
<protein>
    <submittedName>
        <fullName evidence="1">Uncharacterized protein</fullName>
    </submittedName>
</protein>
<dbReference type="EMBL" id="JAPCXB010000090">
    <property type="protein sequence ID" value="KAJ1608818.1"/>
    <property type="molecule type" value="Genomic_DNA"/>
</dbReference>
<evidence type="ECO:0000313" key="1">
    <source>
        <dbReference type="EMBL" id="KAJ1608818.1"/>
    </source>
</evidence>
<reference evidence="1" key="1">
    <citation type="submission" date="2022-10" db="EMBL/GenBank/DDBJ databases">
        <title>Adaptive evolution leads to modifications in subtelomeric GC content in a zoonotic Cryptosporidium species.</title>
        <authorList>
            <person name="Li J."/>
            <person name="Feng Y."/>
            <person name="Xiao L."/>
        </authorList>
    </citation>
    <scope>NUCLEOTIDE SEQUENCE</scope>
    <source>
        <strain evidence="1">25894</strain>
    </source>
</reference>
<comment type="caution">
    <text evidence="1">The sequence shown here is derived from an EMBL/GenBank/DDBJ whole genome shotgun (WGS) entry which is preliminary data.</text>
</comment>
<sequence>MAPYWTRLMISITMSLLDHSTSLQYLSDPSFEKKIEFTLPIRNTTNKYVEISDPKLALHCLTIWFFRSGAGPPPRGVSLRIFKNMEAVDCTSRQSTQVQDP</sequence>
<evidence type="ECO:0000313" key="2">
    <source>
        <dbReference type="Proteomes" id="UP001071777"/>
    </source>
</evidence>
<dbReference type="Proteomes" id="UP001071777">
    <property type="component" value="Unassembled WGS sequence"/>
</dbReference>
<gene>
    <name evidence="1" type="ORF">OJ252_2424</name>
</gene>
<organism evidence="1 2">
    <name type="scientific">Cryptosporidium canis</name>
    <dbReference type="NCBI Taxonomy" id="195482"/>
    <lineage>
        <taxon>Eukaryota</taxon>
        <taxon>Sar</taxon>
        <taxon>Alveolata</taxon>
        <taxon>Apicomplexa</taxon>
        <taxon>Conoidasida</taxon>
        <taxon>Coccidia</taxon>
        <taxon>Eucoccidiorida</taxon>
        <taxon>Eimeriorina</taxon>
        <taxon>Cryptosporidiidae</taxon>
        <taxon>Cryptosporidium</taxon>
    </lineage>
</organism>
<name>A0ABQ8P5M7_9CRYT</name>
<keyword evidence="2" id="KW-1185">Reference proteome</keyword>